<proteinExistence type="predicted"/>
<sequence length="244" mass="27293">MLYKAKKGQASYGEAIGILLLDISFVPFIPGDVANATTYHFPVRFKKVDGLTVEKIFNKDMSLLNRVIKAGKELVEEGVRAITGDCGFMILFQEEMARLLNVPVFLSSLLQLPFLIKIIGGGSKVGIITANSKILDNNLLREVGIYNTDSIYIKGLEDKENFRNGILRECGWLDSKKIEDEVVGIAKEMVEDEPKIKIILLECSSLPPYGQSVQEAVNLPVFDFITMINYVYSSLVKKRYEGIM</sequence>
<name>A0A520KSD1_METT2</name>
<dbReference type="EMBL" id="RXIF01000004">
    <property type="protein sequence ID" value="RZN64812.1"/>
    <property type="molecule type" value="Genomic_DNA"/>
</dbReference>
<reference evidence="1 2" key="1">
    <citation type="journal article" date="2019" name="Nat. Microbiol.">
        <title>Wide diversity of methane and short-chain alkane metabolisms in uncultured archaea.</title>
        <authorList>
            <person name="Borrel G."/>
            <person name="Adam P.S."/>
            <person name="McKay L.J."/>
            <person name="Chen L.X."/>
            <person name="Sierra-Garcia I.N."/>
            <person name="Sieber C.M."/>
            <person name="Letourneur Q."/>
            <person name="Ghozlane A."/>
            <person name="Andersen G.L."/>
            <person name="Li W.J."/>
            <person name="Hallam S.J."/>
            <person name="Muyzer G."/>
            <person name="de Oliveira V.M."/>
            <person name="Inskeep W.P."/>
            <person name="Banfield J.F."/>
            <person name="Gribaldo S."/>
        </authorList>
    </citation>
    <scope>NUCLEOTIDE SEQUENCE [LARGE SCALE GENOMIC DNA]</scope>
    <source>
        <strain evidence="1">NM1a</strain>
    </source>
</reference>
<evidence type="ECO:0000313" key="2">
    <source>
        <dbReference type="Proteomes" id="UP000317158"/>
    </source>
</evidence>
<gene>
    <name evidence="1" type="ORF">EF806_01815</name>
</gene>
<evidence type="ECO:0000313" key="1">
    <source>
        <dbReference type="EMBL" id="RZN64812.1"/>
    </source>
</evidence>
<protein>
    <submittedName>
        <fullName evidence="1">Aspartate/glutamate racemase family protein</fullName>
    </submittedName>
</protein>
<dbReference type="NCBIfam" id="NF005679">
    <property type="entry name" value="PRK07475.1"/>
    <property type="match status" value="1"/>
</dbReference>
<organism evidence="1 2">
    <name type="scientific">Methanoliparum thermophilum</name>
    <dbReference type="NCBI Taxonomy" id="2491083"/>
    <lineage>
        <taxon>Archaea</taxon>
        <taxon>Methanobacteriati</taxon>
        <taxon>Methanobacteriota</taxon>
        <taxon>Candidatus Methanoliparia</taxon>
        <taxon>Candidatus Methanoliparales</taxon>
        <taxon>Candidatus Methanoliparaceae</taxon>
        <taxon>Candidatus Methanoliparum</taxon>
    </lineage>
</organism>
<dbReference type="AlphaFoldDB" id="A0A520KSD1"/>
<comment type="caution">
    <text evidence="1">The sequence shown here is derived from an EMBL/GenBank/DDBJ whole genome shotgun (WGS) entry which is preliminary data.</text>
</comment>
<dbReference type="Proteomes" id="UP000317158">
    <property type="component" value="Unassembled WGS sequence"/>
</dbReference>
<accession>A0A520KSD1</accession>